<feature type="repeat" description="PPR" evidence="3">
    <location>
        <begin position="255"/>
        <end position="289"/>
    </location>
</feature>
<evidence type="ECO:0000256" key="3">
    <source>
        <dbReference type="PROSITE-ProRule" id="PRU00708"/>
    </source>
</evidence>
<feature type="region of interest" description="Disordered" evidence="4">
    <location>
        <begin position="38"/>
        <end position="64"/>
    </location>
</feature>
<sequence length="479" mass="56308">MLPSIISKFHHFRSHRSILLSKLQILLLYHTSPHSNVQFPPKATSHPSQNHHPTPSFPVNPAPTHFEKSNFEPETVVETLNSYANDRKLALEFYNWVETECGFQHTAHTLNRIVDILGKFFEYEIAWNLIERMRINGCCLPDHTTFRVLFKRYVSAHLVKEAIDAFVRSNDYNLRDEISFSNLIDALCEYKHVIEAEELCFKKSWGDQFGQDLLCFNVENTKIYNIILRGWFKMQWWKKCREFWEEMDKRGVEKDMYSYSIYMDIQNKSGKPWKAVKLYKEMRKKGIQLDVVAYNTVIRAMGISEGVDVAVRLYKEMIELGCAPNVVTFNTILKLLCENGRYREAHRVLNLMTRKGCEPNIVTYHCFFTCLEKPREILRYFDRMLESGVRARMDTYVMLMRKFGRWGFLRPVLMLWDKMAEHGLSPDEFAYNALIDVLLQKGLLDMARKYDEEMFHKGLSPKPRAELQPKMDDQGSGNA</sequence>
<evidence type="ECO:0000313" key="5">
    <source>
        <dbReference type="EMBL" id="AYM00690.1"/>
    </source>
</evidence>
<evidence type="ECO:0000256" key="4">
    <source>
        <dbReference type="SAM" id="MobiDB-lite"/>
    </source>
</evidence>
<proteinExistence type="evidence at transcript level"/>
<protein>
    <submittedName>
        <fullName evidence="5">Pentatricopeptide repeat protein</fullName>
    </submittedName>
</protein>
<dbReference type="PANTHER" id="PTHR47938:SF9">
    <property type="entry name" value="OS10G0422300 PROTEIN"/>
    <property type="match status" value="1"/>
</dbReference>
<dbReference type="Gene3D" id="1.25.40.10">
    <property type="entry name" value="Tetratricopeptide repeat domain"/>
    <property type="match status" value="3"/>
</dbReference>
<dbReference type="GO" id="GO:0003729">
    <property type="term" value="F:mRNA binding"/>
    <property type="evidence" value="ECO:0007669"/>
    <property type="project" value="TreeGrafter"/>
</dbReference>
<dbReference type="Pfam" id="PF13041">
    <property type="entry name" value="PPR_2"/>
    <property type="match status" value="3"/>
</dbReference>
<keyword evidence="2" id="KW-0677">Repeat</keyword>
<feature type="region of interest" description="Disordered" evidence="4">
    <location>
        <begin position="460"/>
        <end position="479"/>
    </location>
</feature>
<feature type="repeat" description="PPR" evidence="3">
    <location>
        <begin position="392"/>
        <end position="426"/>
    </location>
</feature>
<name>A0A678WDG2_SALMI</name>
<dbReference type="InterPro" id="IPR011990">
    <property type="entry name" value="TPR-like_helical_dom_sf"/>
</dbReference>
<dbReference type="AlphaFoldDB" id="A0A678WDG2"/>
<evidence type="ECO:0000256" key="1">
    <source>
        <dbReference type="ARBA" id="ARBA00007626"/>
    </source>
</evidence>
<dbReference type="InterPro" id="IPR002885">
    <property type="entry name" value="PPR_rpt"/>
</dbReference>
<feature type="repeat" description="PPR" evidence="3">
    <location>
        <begin position="325"/>
        <end position="359"/>
    </location>
</feature>
<feature type="repeat" description="PPR" evidence="3">
    <location>
        <begin position="220"/>
        <end position="254"/>
    </location>
</feature>
<accession>A0A678WDG2</accession>
<evidence type="ECO:0000256" key="2">
    <source>
        <dbReference type="ARBA" id="ARBA00022737"/>
    </source>
</evidence>
<feature type="repeat" description="PPR" evidence="3">
    <location>
        <begin position="290"/>
        <end position="324"/>
    </location>
</feature>
<dbReference type="PROSITE" id="PS51375">
    <property type="entry name" value="PPR"/>
    <property type="match status" value="6"/>
</dbReference>
<comment type="similarity">
    <text evidence="1">Belongs to the PPR family. P subfamily.</text>
</comment>
<feature type="compositionally biased region" description="Basic and acidic residues" evidence="4">
    <location>
        <begin position="463"/>
        <end position="473"/>
    </location>
</feature>
<reference evidence="5" key="1">
    <citation type="journal article" date="2018" name="Molecules">
        <title>The Pentatricopeptide Repeat Gene Family in Salvia miltiorrhiza: Genome-Wide Characterization and Expression Analysis.</title>
        <authorList>
            <person name="Li H."/>
            <person name="Li C."/>
            <person name="Deng Y."/>
            <person name="Jiang X."/>
            <person name="Lu S."/>
        </authorList>
    </citation>
    <scope>NUCLEOTIDE SEQUENCE</scope>
</reference>
<dbReference type="EMBL" id="MH004690">
    <property type="protein sequence ID" value="AYM00690.1"/>
    <property type="molecule type" value="mRNA"/>
</dbReference>
<feature type="repeat" description="PPR" evidence="3">
    <location>
        <begin position="427"/>
        <end position="461"/>
    </location>
</feature>
<dbReference type="Pfam" id="PF01535">
    <property type="entry name" value="PPR"/>
    <property type="match status" value="3"/>
</dbReference>
<reference evidence="5" key="2">
    <citation type="submission" date="2018-02" db="EMBL/GenBank/DDBJ databases">
        <authorList>
            <person name="Li H.Q."/>
            <person name="Lu S.F."/>
        </authorList>
    </citation>
    <scope>NUCLEOTIDE SEQUENCE</scope>
</reference>
<organism evidence="5">
    <name type="scientific">Salvia miltiorrhiza</name>
    <name type="common">Chinese sage</name>
    <dbReference type="NCBI Taxonomy" id="226208"/>
    <lineage>
        <taxon>Eukaryota</taxon>
        <taxon>Viridiplantae</taxon>
        <taxon>Streptophyta</taxon>
        <taxon>Embryophyta</taxon>
        <taxon>Tracheophyta</taxon>
        <taxon>Spermatophyta</taxon>
        <taxon>Magnoliopsida</taxon>
        <taxon>eudicotyledons</taxon>
        <taxon>Gunneridae</taxon>
        <taxon>Pentapetalae</taxon>
        <taxon>asterids</taxon>
        <taxon>lamiids</taxon>
        <taxon>Lamiales</taxon>
        <taxon>Lamiaceae</taxon>
        <taxon>Nepetoideae</taxon>
        <taxon>Mentheae</taxon>
        <taxon>Salviinae</taxon>
        <taxon>Salvia</taxon>
        <taxon>Salvia incertae sedis</taxon>
    </lineage>
</organism>
<dbReference type="GO" id="GO:0005739">
    <property type="term" value="C:mitochondrion"/>
    <property type="evidence" value="ECO:0007669"/>
    <property type="project" value="TreeGrafter"/>
</dbReference>
<dbReference type="NCBIfam" id="TIGR00756">
    <property type="entry name" value="PPR"/>
    <property type="match status" value="4"/>
</dbReference>
<dbReference type="PANTHER" id="PTHR47938">
    <property type="entry name" value="RESPIRATORY COMPLEX I CHAPERONE (CIA84), PUTATIVE (AFU_ORTHOLOGUE AFUA_2G06020)-RELATED"/>
    <property type="match status" value="1"/>
</dbReference>